<evidence type="ECO:0000313" key="14">
    <source>
        <dbReference type="Proteomes" id="UP001497392"/>
    </source>
</evidence>
<proteinExistence type="inferred from homology"/>
<dbReference type="SUPFAM" id="SSF51445">
    <property type="entry name" value="(Trans)glycosidases"/>
    <property type="match status" value="1"/>
</dbReference>
<evidence type="ECO:0000256" key="2">
    <source>
        <dbReference type="ARBA" id="ARBA00007806"/>
    </source>
</evidence>
<evidence type="ECO:0000256" key="10">
    <source>
        <dbReference type="RuleBase" id="RU361185"/>
    </source>
</evidence>
<comment type="caution">
    <text evidence="9">Lacks conserved residue(s) required for the propagation of feature annotation.</text>
</comment>
<keyword evidence="11" id="KW-0732">Signal</keyword>
<evidence type="ECO:0000256" key="4">
    <source>
        <dbReference type="ARBA" id="ARBA00023136"/>
    </source>
</evidence>
<dbReference type="InterPro" id="IPR000322">
    <property type="entry name" value="Glyco_hydro_31_TIM"/>
</dbReference>
<evidence type="ECO:0000259" key="12">
    <source>
        <dbReference type="PROSITE" id="PS51448"/>
    </source>
</evidence>
<dbReference type="InterPro" id="IPR044913">
    <property type="entry name" value="P_trefoil_dom_sf"/>
</dbReference>
<keyword evidence="6" id="KW-0325">Glycoprotein</keyword>
<dbReference type="SMART" id="SM00018">
    <property type="entry name" value="PD"/>
    <property type="match status" value="1"/>
</dbReference>
<dbReference type="EMBL" id="CAXHTA020000001">
    <property type="protein sequence ID" value="CAL5218429.1"/>
    <property type="molecule type" value="Genomic_DNA"/>
</dbReference>
<dbReference type="CDD" id="cd14752">
    <property type="entry name" value="GH31_N"/>
    <property type="match status" value="1"/>
</dbReference>
<dbReference type="Pfam" id="PF21365">
    <property type="entry name" value="Glyco_hydro_31_3rd"/>
    <property type="match status" value="1"/>
</dbReference>
<dbReference type="InterPro" id="IPR013780">
    <property type="entry name" value="Glyco_hydro_b"/>
</dbReference>
<feature type="chain" id="PRO_5045548352" description="Maltase" evidence="11">
    <location>
        <begin position="21"/>
        <end position="985"/>
    </location>
</feature>
<organism evidence="13 14">
    <name type="scientific">Coccomyxa viridis</name>
    <dbReference type="NCBI Taxonomy" id="1274662"/>
    <lineage>
        <taxon>Eukaryota</taxon>
        <taxon>Viridiplantae</taxon>
        <taxon>Chlorophyta</taxon>
        <taxon>core chlorophytes</taxon>
        <taxon>Trebouxiophyceae</taxon>
        <taxon>Trebouxiophyceae incertae sedis</taxon>
        <taxon>Coccomyxaceae</taxon>
        <taxon>Coccomyxa</taxon>
    </lineage>
</organism>
<comment type="caution">
    <text evidence="13">The sequence shown here is derived from an EMBL/GenBank/DDBJ whole genome shotgun (WGS) entry which is preliminary data.</text>
</comment>
<evidence type="ECO:0000256" key="7">
    <source>
        <dbReference type="ARBA" id="ARBA00023295"/>
    </source>
</evidence>
<accession>A0ABP1FGX1</accession>
<evidence type="ECO:0000256" key="11">
    <source>
        <dbReference type="SAM" id="SignalP"/>
    </source>
</evidence>
<evidence type="ECO:0000256" key="6">
    <source>
        <dbReference type="ARBA" id="ARBA00023180"/>
    </source>
</evidence>
<dbReference type="CDD" id="cd06602">
    <property type="entry name" value="GH31_MGAM_SI_GAA"/>
    <property type="match status" value="1"/>
</dbReference>
<dbReference type="PANTHER" id="PTHR22762">
    <property type="entry name" value="ALPHA-GLUCOSIDASE"/>
    <property type="match status" value="1"/>
</dbReference>
<dbReference type="Pfam" id="PF00088">
    <property type="entry name" value="Trefoil"/>
    <property type="match status" value="1"/>
</dbReference>
<feature type="domain" description="P-type" evidence="12">
    <location>
        <begin position="21"/>
        <end position="70"/>
    </location>
</feature>
<comment type="subcellular location">
    <subcellularLocation>
        <location evidence="1">Membrane</location>
    </subcellularLocation>
</comment>
<dbReference type="InterPro" id="IPR017853">
    <property type="entry name" value="GH"/>
</dbReference>
<evidence type="ECO:0000256" key="5">
    <source>
        <dbReference type="ARBA" id="ARBA00023157"/>
    </source>
</evidence>
<dbReference type="InterPro" id="IPR025887">
    <property type="entry name" value="Glyco_hydro_31_N_dom"/>
</dbReference>
<dbReference type="Pfam" id="PF13802">
    <property type="entry name" value="Gal_mutarotas_2"/>
    <property type="match status" value="1"/>
</dbReference>
<dbReference type="InterPro" id="IPR011013">
    <property type="entry name" value="Gal_mutarotase_sf_dom"/>
</dbReference>
<dbReference type="Gene3D" id="2.60.40.1760">
    <property type="entry name" value="glycosyl hydrolase (family 31)"/>
    <property type="match status" value="1"/>
</dbReference>
<dbReference type="PANTHER" id="PTHR22762:SF133">
    <property type="entry name" value="P-TYPE DOMAIN-CONTAINING PROTEIN"/>
    <property type="match status" value="1"/>
</dbReference>
<protein>
    <recommendedName>
        <fullName evidence="8">Maltase</fullName>
    </recommendedName>
</protein>
<comment type="similarity">
    <text evidence="2 10">Belongs to the glycosyl hydrolase 31 family.</text>
</comment>
<dbReference type="SUPFAM" id="SSF57492">
    <property type="entry name" value="Trefoil"/>
    <property type="match status" value="1"/>
</dbReference>
<evidence type="ECO:0000256" key="1">
    <source>
        <dbReference type="ARBA" id="ARBA00004370"/>
    </source>
</evidence>
<keyword evidence="4" id="KW-0472">Membrane</keyword>
<evidence type="ECO:0000256" key="8">
    <source>
        <dbReference type="ARBA" id="ARBA00041343"/>
    </source>
</evidence>
<keyword evidence="7 10" id="KW-0326">Glycosidase</keyword>
<dbReference type="InterPro" id="IPR048395">
    <property type="entry name" value="Glyco_hydro_31_C"/>
</dbReference>
<dbReference type="Gene3D" id="2.60.40.1180">
    <property type="entry name" value="Golgi alpha-mannosidase II"/>
    <property type="match status" value="2"/>
</dbReference>
<dbReference type="CDD" id="cd00111">
    <property type="entry name" value="Trefoil"/>
    <property type="match status" value="1"/>
</dbReference>
<dbReference type="SUPFAM" id="SSF74650">
    <property type="entry name" value="Galactose mutarotase-like"/>
    <property type="match status" value="1"/>
</dbReference>
<dbReference type="SUPFAM" id="SSF51011">
    <property type="entry name" value="Glycosyl hydrolase domain"/>
    <property type="match status" value="1"/>
</dbReference>
<dbReference type="PROSITE" id="PS51448">
    <property type="entry name" value="P_TREFOIL_2"/>
    <property type="match status" value="1"/>
</dbReference>
<dbReference type="Gene3D" id="4.10.110.10">
    <property type="entry name" value="Spasmolytic Protein, domain 1"/>
    <property type="match status" value="1"/>
</dbReference>
<feature type="disulfide bond" evidence="9">
    <location>
        <begin position="32"/>
        <end position="47"/>
    </location>
</feature>
<evidence type="ECO:0000313" key="13">
    <source>
        <dbReference type="EMBL" id="CAL5218429.1"/>
    </source>
</evidence>
<evidence type="ECO:0000256" key="3">
    <source>
        <dbReference type="ARBA" id="ARBA00022801"/>
    </source>
</evidence>
<name>A0ABP1FGX1_9CHLO</name>
<reference evidence="13 14" key="1">
    <citation type="submission" date="2024-06" db="EMBL/GenBank/DDBJ databases">
        <authorList>
            <person name="Kraege A."/>
            <person name="Thomma B."/>
        </authorList>
    </citation>
    <scope>NUCLEOTIDE SEQUENCE [LARGE SCALE GENOMIC DNA]</scope>
</reference>
<dbReference type="Gene3D" id="3.20.20.80">
    <property type="entry name" value="Glycosidases"/>
    <property type="match status" value="1"/>
</dbReference>
<dbReference type="InterPro" id="IPR000519">
    <property type="entry name" value="P_trefoil_dom"/>
</dbReference>
<keyword evidence="3 10" id="KW-0378">Hydrolase</keyword>
<feature type="signal peptide" evidence="11">
    <location>
        <begin position="1"/>
        <end position="20"/>
    </location>
</feature>
<evidence type="ECO:0000256" key="9">
    <source>
        <dbReference type="PROSITE-ProRule" id="PRU00779"/>
    </source>
</evidence>
<keyword evidence="14" id="KW-1185">Reference proteome</keyword>
<dbReference type="PROSITE" id="PS00129">
    <property type="entry name" value="GLYCOSYL_HYDROL_F31_1"/>
    <property type="match status" value="1"/>
</dbReference>
<dbReference type="Pfam" id="PF01055">
    <property type="entry name" value="Glyco_hydro_31_2nd"/>
    <property type="match status" value="1"/>
</dbReference>
<dbReference type="InterPro" id="IPR030458">
    <property type="entry name" value="Glyco_hydro_31_AS"/>
</dbReference>
<sequence>MGRLIALGLLLVVLQRVTGADQCDATGPRKDCGYGGIQQSVCQSKGCCYIPAPATTGAALLTLPACFYPNGGDSSFSLSGGLQASGSAQTGSLSSAASTLPQFGTDVSPLNVNIQYITSNIVRVKIGASGRWEVPASIFNVTAPSGSASPPNDAGYNLQTTNSPFSFTITRNGSSSNDAPLFSTKGQRLIFKDQYIEVNSPIPSSATLFGAGEHISATGLPLRRDGTPLTLWNRDCAAADPDQNTYGSWPFLIDVRKGGLTHGVLLMNSNGMDIVITDSKISYRIIGGVADFYFFLGPTPNAVLEQLTYIVGRPMMAPYWSLGLMNSKYGYSTVQQLERVVQSYAYFKIPLETFVTDSQYMDHDQDFTISPDFEPFGDFVAMLNKNGQRWVPILDPPIHIKPGYAAYDSGIAQDVFIKDITGGNYVGQMWPGATHWPDFMNPKTVSWWQTQLQGLNNVAPIDGIWLDMNEVSNYCAGDVCIDPGNVKAANDFICKIDCEWGPNAFANQVKGQRVQLPAGIYDPPYRINNENSQANISDKTLAVTARHYDGTLEYNVHNLYAHYEVMATAKALRAIRNKRHFIFTRSSFVGSGAYTAHWTGDSASTWQDLRWQVNAVLQPGLVGISFAGADICGFQNIATAELCARWISVGAWQPFTRDHHAQSFQELYRWPLVAEVSRKVLGWRLKAMPYLYTAFYDSHTFGCPIARPLWFNFPSDSTTLQLHEQWMMGDALLISPIVHKGAISTETYFPAGTWYNMYNYSTIDASSGSRTVTVQANVTDNTPIYILGGNILPFGQGGMTTTEARTSPLKLVVALANATGNATADRCSGKCSVQEGAVMQACGHMYLDEGEELSTGTAKDNLLSFSAFTAAGGNGGNSTTGQLVLSWPGAYGGQSAGACMGGIKWPGLDSIVLLGTSVDPSSITLQGGGADVGAPQAVKASSIATDPDNGAVTLSGLNQTLSCGQDITLHWSTRSGVPQTQAFQG</sequence>
<gene>
    <name evidence="13" type="primary">g109</name>
    <name evidence="13" type="ORF">VP750_LOCUS88</name>
</gene>
<dbReference type="Proteomes" id="UP001497392">
    <property type="component" value="Unassembled WGS sequence"/>
</dbReference>
<keyword evidence="5 9" id="KW-1015">Disulfide bond</keyword>